<name>A0A974NE15_9GAMM</name>
<keyword evidence="1" id="KW-0175">Coiled coil</keyword>
<accession>A0A974NE15</accession>
<reference evidence="3 4" key="1">
    <citation type="submission" date="2021-01" db="EMBL/GenBank/DDBJ databases">
        <title>Entomomonas sp. F2A isolated from a house cricket (Acheta domesticus).</title>
        <authorList>
            <person name="Spergser J."/>
            <person name="Busse H.-J."/>
        </authorList>
    </citation>
    <scope>NUCLEOTIDE SEQUENCE [LARGE SCALE GENOMIC DNA]</scope>
    <source>
        <strain evidence="3 4">F2A</strain>
    </source>
</reference>
<feature type="region of interest" description="Disordered" evidence="2">
    <location>
        <begin position="242"/>
        <end position="284"/>
    </location>
</feature>
<dbReference type="KEGG" id="eaz:JHT90_11870"/>
<dbReference type="EMBL" id="CP067393">
    <property type="protein sequence ID" value="QQP85076.1"/>
    <property type="molecule type" value="Genomic_DNA"/>
</dbReference>
<evidence type="ECO:0008006" key="5">
    <source>
        <dbReference type="Google" id="ProtNLM"/>
    </source>
</evidence>
<evidence type="ECO:0000256" key="2">
    <source>
        <dbReference type="SAM" id="MobiDB-lite"/>
    </source>
</evidence>
<proteinExistence type="predicted"/>
<keyword evidence="4" id="KW-1185">Reference proteome</keyword>
<feature type="compositionally biased region" description="Basic and acidic residues" evidence="2">
    <location>
        <begin position="102"/>
        <end position="118"/>
    </location>
</feature>
<feature type="coiled-coil region" evidence="1">
    <location>
        <begin position="156"/>
        <end position="188"/>
    </location>
</feature>
<feature type="compositionally biased region" description="Polar residues" evidence="2">
    <location>
        <begin position="242"/>
        <end position="257"/>
    </location>
</feature>
<dbReference type="RefSeq" id="WP_201091222.1">
    <property type="nucleotide sequence ID" value="NZ_CP067393.1"/>
</dbReference>
<evidence type="ECO:0000313" key="4">
    <source>
        <dbReference type="Proteomes" id="UP000595278"/>
    </source>
</evidence>
<organism evidence="3 4">
    <name type="scientific">Entomomonas asaccharolytica</name>
    <dbReference type="NCBI Taxonomy" id="2785331"/>
    <lineage>
        <taxon>Bacteria</taxon>
        <taxon>Pseudomonadati</taxon>
        <taxon>Pseudomonadota</taxon>
        <taxon>Gammaproteobacteria</taxon>
        <taxon>Pseudomonadales</taxon>
        <taxon>Pseudomonadaceae</taxon>
        <taxon>Entomomonas</taxon>
    </lineage>
</organism>
<sequence length="310" mass="35741">MSNEAINTINDDLPYDPDADEVTNEEIVTDEAEANKETVDKSTEEIIDEQQEEVKETTNQPPKTVPYQRFQQKVHEANELSQKYREMELELARLKGVASVTESKKEPEPPKEPEVNIKQLRRDYYEAMAMGDDDKALEIQEQMDAYHDKLTEEKALKIAEKVIKEREEVKQQEQAKTIQAENQQYANEFLEKYDYLNDESANFDPDAFEVFSAFFKSSLESGTKTFKESLDYAVAKVEKLTNRQTTQSTQKKPTLTKEQVEEQLARANKATPQISKKGTSGKDIIVDPADMTEEEYEKFRDNGGRFDFES</sequence>
<feature type="compositionally biased region" description="Basic and acidic residues" evidence="2">
    <location>
        <begin position="33"/>
        <end position="44"/>
    </location>
</feature>
<dbReference type="Proteomes" id="UP000595278">
    <property type="component" value="Chromosome"/>
</dbReference>
<feature type="region of interest" description="Disordered" evidence="2">
    <location>
        <begin position="26"/>
        <end position="67"/>
    </location>
</feature>
<protein>
    <recommendedName>
        <fullName evidence="5">Scaffolding protein</fullName>
    </recommendedName>
</protein>
<feature type="region of interest" description="Disordered" evidence="2">
    <location>
        <begin position="98"/>
        <end position="118"/>
    </location>
</feature>
<gene>
    <name evidence="3" type="ORF">JHT90_11870</name>
</gene>
<evidence type="ECO:0000313" key="3">
    <source>
        <dbReference type="EMBL" id="QQP85076.1"/>
    </source>
</evidence>
<dbReference type="AlphaFoldDB" id="A0A974NE15"/>
<evidence type="ECO:0000256" key="1">
    <source>
        <dbReference type="SAM" id="Coils"/>
    </source>
</evidence>